<dbReference type="Gene3D" id="3.40.50.150">
    <property type="entry name" value="Vaccinia Virus protein VP39"/>
    <property type="match status" value="1"/>
</dbReference>
<evidence type="ECO:0000256" key="1">
    <source>
        <dbReference type="ARBA" id="ARBA00022603"/>
    </source>
</evidence>
<dbReference type="EMBL" id="JABSNW010000010">
    <property type="protein sequence ID" value="KAL2884657.1"/>
    <property type="molecule type" value="Genomic_DNA"/>
</dbReference>
<gene>
    <name evidence="4" type="ORF">HOO65_100061</name>
</gene>
<protein>
    <submittedName>
        <fullName evidence="4">Methyltransferase-like protein C27D7.08c</fullName>
    </submittedName>
</protein>
<accession>A0ABR4M8R5</accession>
<keyword evidence="1" id="KW-0489">Methyltransferase</keyword>
<dbReference type="PANTHER" id="PTHR13393:SF0">
    <property type="entry name" value="RNA N6-ADENOSINE-METHYLTRANSFERASE METTL16"/>
    <property type="match status" value="1"/>
</dbReference>
<keyword evidence="5" id="KW-1185">Reference proteome</keyword>
<dbReference type="InterPro" id="IPR010286">
    <property type="entry name" value="METTL16/RlmF"/>
</dbReference>
<evidence type="ECO:0000313" key="4">
    <source>
        <dbReference type="EMBL" id="KAL2884657.1"/>
    </source>
</evidence>
<evidence type="ECO:0000313" key="5">
    <source>
        <dbReference type="Proteomes" id="UP001610728"/>
    </source>
</evidence>
<reference evidence="4 5" key="1">
    <citation type="submission" date="2020-05" db="EMBL/GenBank/DDBJ databases">
        <title>Ceratocystis lukuohia genome.</title>
        <authorList>
            <person name="Harrington T.C."/>
            <person name="Kim K."/>
            <person name="Mayers C.G."/>
        </authorList>
    </citation>
    <scope>NUCLEOTIDE SEQUENCE [LARGE SCALE GENOMIC DNA]</scope>
    <source>
        <strain evidence="4 5">C4212</strain>
    </source>
</reference>
<dbReference type="PANTHER" id="PTHR13393">
    <property type="entry name" value="SAM-DEPENDENT METHYLTRANSFERASE"/>
    <property type="match status" value="1"/>
</dbReference>
<keyword evidence="2" id="KW-0808">Transferase</keyword>
<name>A0ABR4M8R5_9PEZI</name>
<organism evidence="4 5">
    <name type="scientific">Ceratocystis lukuohia</name>
    <dbReference type="NCBI Taxonomy" id="2019550"/>
    <lineage>
        <taxon>Eukaryota</taxon>
        <taxon>Fungi</taxon>
        <taxon>Dikarya</taxon>
        <taxon>Ascomycota</taxon>
        <taxon>Pezizomycotina</taxon>
        <taxon>Sordariomycetes</taxon>
        <taxon>Hypocreomycetidae</taxon>
        <taxon>Microascales</taxon>
        <taxon>Ceratocystidaceae</taxon>
        <taxon>Ceratocystis</taxon>
    </lineage>
</organism>
<evidence type="ECO:0000256" key="2">
    <source>
        <dbReference type="ARBA" id="ARBA00022679"/>
    </source>
</evidence>
<feature type="region of interest" description="Disordered" evidence="3">
    <location>
        <begin position="1"/>
        <end position="33"/>
    </location>
</feature>
<comment type="caution">
    <text evidence="4">The sequence shown here is derived from an EMBL/GenBank/DDBJ whole genome shotgun (WGS) entry which is preliminary data.</text>
</comment>
<proteinExistence type="predicted"/>
<dbReference type="GeneID" id="98121630"/>
<dbReference type="Proteomes" id="UP001610728">
    <property type="component" value="Unassembled WGS sequence"/>
</dbReference>
<sequence>MSKRKHSYHGQDALELESSHSFPRPGPESLVDKDTKFANLYKTEPNFRELAGLDPAFAPYPDAVMQLTTTLLSLDFGLRVELPQSRLCPMNARANVSRNGLDTRIRIVPRTQMDPLVALSDFDLPSLTFTMTNPPFYESLEDLKLCAEKKLRPPLTACTGSAVEMVTVGGESGFAERILTESLELQQKVRWYTIMFGKQSSVETLVKKLRDHKVSNYASTEFVQGSRTRRWAVAWSFCPQRPVQSSARGLKVPGWKGIILPPLTEVEVASLPSGVNPWRVATTLRETLEGLDLKDFSWDMKRVCATGKSAQNVWSRAYRRRKQRGEDTTLSNGGPDPVFGFKVWISVGVEKATVYCRWTEGYDETTFASFQGYLKTIVTKAVEDGKDRSKGDEPPSMG</sequence>
<dbReference type="Pfam" id="PF05971">
    <property type="entry name" value="Methyltransf_10"/>
    <property type="match status" value="1"/>
</dbReference>
<evidence type="ECO:0000256" key="3">
    <source>
        <dbReference type="SAM" id="MobiDB-lite"/>
    </source>
</evidence>
<dbReference type="InterPro" id="IPR029063">
    <property type="entry name" value="SAM-dependent_MTases_sf"/>
</dbReference>
<dbReference type="RefSeq" id="XP_070855838.1">
    <property type="nucleotide sequence ID" value="XM_071004670.1"/>
</dbReference>